<evidence type="ECO:0000256" key="4">
    <source>
        <dbReference type="SAM" id="SignalP"/>
    </source>
</evidence>
<accession>A0A0S2K3I7</accession>
<name>A0A0S2K3I7_9GAMM</name>
<evidence type="ECO:0000313" key="5">
    <source>
        <dbReference type="EMBL" id="ALO42680.1"/>
    </source>
</evidence>
<protein>
    <submittedName>
        <fullName evidence="5">Ankyrin</fullName>
    </submittedName>
</protein>
<dbReference type="PANTHER" id="PTHR24171">
    <property type="entry name" value="ANKYRIN REPEAT DOMAIN-CONTAINING PROTEIN 39-RELATED"/>
    <property type="match status" value="1"/>
</dbReference>
<organism evidence="5 6">
    <name type="scientific">Pseudoalteromonas phenolica</name>
    <dbReference type="NCBI Taxonomy" id="161398"/>
    <lineage>
        <taxon>Bacteria</taxon>
        <taxon>Pseudomonadati</taxon>
        <taxon>Pseudomonadota</taxon>
        <taxon>Gammaproteobacteria</taxon>
        <taxon>Alteromonadales</taxon>
        <taxon>Pseudoalteromonadaceae</taxon>
        <taxon>Pseudoalteromonas</taxon>
    </lineage>
</organism>
<dbReference type="PROSITE" id="PS50297">
    <property type="entry name" value="ANK_REP_REGION"/>
    <property type="match status" value="4"/>
</dbReference>
<dbReference type="PROSITE" id="PS50088">
    <property type="entry name" value="ANK_REPEAT"/>
    <property type="match status" value="4"/>
</dbReference>
<gene>
    <name evidence="5" type="ORF">PP2015_2183</name>
</gene>
<dbReference type="PATRIC" id="fig|161398.10.peg.2220"/>
<keyword evidence="1" id="KW-0677">Repeat</keyword>
<feature type="chain" id="PRO_5006601126" evidence="4">
    <location>
        <begin position="23"/>
        <end position="341"/>
    </location>
</feature>
<evidence type="ECO:0000256" key="2">
    <source>
        <dbReference type="ARBA" id="ARBA00023043"/>
    </source>
</evidence>
<proteinExistence type="predicted"/>
<keyword evidence="6" id="KW-1185">Reference proteome</keyword>
<feature type="repeat" description="ANK" evidence="3">
    <location>
        <begin position="213"/>
        <end position="245"/>
    </location>
</feature>
<dbReference type="PRINTS" id="PR01415">
    <property type="entry name" value="ANKYRIN"/>
</dbReference>
<dbReference type="InterPro" id="IPR002110">
    <property type="entry name" value="Ankyrin_rpt"/>
</dbReference>
<dbReference type="EMBL" id="CP013187">
    <property type="protein sequence ID" value="ALO42680.1"/>
    <property type="molecule type" value="Genomic_DNA"/>
</dbReference>
<keyword evidence="4" id="KW-0732">Signal</keyword>
<reference evidence="5 6" key="1">
    <citation type="submission" date="2015-11" db="EMBL/GenBank/DDBJ databases">
        <authorList>
            <person name="Zhang Y."/>
            <person name="Guo Z."/>
        </authorList>
    </citation>
    <scope>NUCLEOTIDE SEQUENCE [LARGE SCALE GENOMIC DNA]</scope>
    <source>
        <strain evidence="5 6">KCTC 12086</strain>
    </source>
</reference>
<dbReference type="SMART" id="SM00248">
    <property type="entry name" value="ANK"/>
    <property type="match status" value="6"/>
</dbReference>
<dbReference type="SUPFAM" id="SSF48403">
    <property type="entry name" value="Ankyrin repeat"/>
    <property type="match status" value="1"/>
</dbReference>
<dbReference type="OrthoDB" id="671583at2"/>
<dbReference type="Gene3D" id="1.25.40.20">
    <property type="entry name" value="Ankyrin repeat-containing domain"/>
    <property type="match status" value="3"/>
</dbReference>
<dbReference type="Pfam" id="PF12796">
    <property type="entry name" value="Ank_2"/>
    <property type="match status" value="3"/>
</dbReference>
<dbReference type="KEGG" id="pphe:PP2015_2183"/>
<sequence length="341" mass="38015">MHKHLFLVSLLIFISLAPKSMAQNNSLPALHQAVISGDLAKVKRLVSHGADINQLDSKMGNAPLHIAAQTDHTEIVKYLIEQGAFINLQTPRSGFTPLMVAAWYSKEANIKALFEYDELNINLKTRTGAMAEDMIGGWDRHIEPHEAELYNHLNAIFLAKRAELELQLSKQKILNIVEDSALDEDEKVKRIAVLISNGQDVNQRRPVYSSQNDWHTALLIAAREGYSKIVKLLLQHGADQTIPGYPMNAIAFHKAGYMGHPKVVELLLADKLAPLVLNAQGPNNGYTPLHDAIWHGNTEAAKVFLKGGAKQNLITYEKDTPLQLAERYQYDEIIKLIKGSL</sequence>
<keyword evidence="2 3" id="KW-0040">ANK repeat</keyword>
<feature type="signal peptide" evidence="4">
    <location>
        <begin position="1"/>
        <end position="22"/>
    </location>
</feature>
<dbReference type="Proteomes" id="UP000061457">
    <property type="component" value="Chromosome I"/>
</dbReference>
<feature type="repeat" description="ANK" evidence="3">
    <location>
        <begin position="25"/>
        <end position="57"/>
    </location>
</feature>
<feature type="repeat" description="ANK" evidence="3">
    <location>
        <begin position="284"/>
        <end position="316"/>
    </location>
</feature>
<feature type="repeat" description="ANK" evidence="3">
    <location>
        <begin position="59"/>
        <end position="91"/>
    </location>
</feature>
<evidence type="ECO:0000313" key="6">
    <source>
        <dbReference type="Proteomes" id="UP000061457"/>
    </source>
</evidence>
<evidence type="ECO:0000256" key="3">
    <source>
        <dbReference type="PROSITE-ProRule" id="PRU00023"/>
    </source>
</evidence>
<dbReference type="RefSeq" id="WP_058030393.1">
    <property type="nucleotide sequence ID" value="NZ_CP013187.1"/>
</dbReference>
<dbReference type="InterPro" id="IPR036770">
    <property type="entry name" value="Ankyrin_rpt-contain_sf"/>
</dbReference>
<evidence type="ECO:0000256" key="1">
    <source>
        <dbReference type="ARBA" id="ARBA00022737"/>
    </source>
</evidence>
<dbReference type="STRING" id="161398.PP2015_2183"/>
<dbReference type="AlphaFoldDB" id="A0A0S2K3I7"/>